<dbReference type="HOGENOM" id="CLU_1734477_0_0_1"/>
<evidence type="ECO:0000313" key="1">
    <source>
        <dbReference type="EnsemblPlants" id="ONIVA11G22120.1"/>
    </source>
</evidence>
<organism evidence="1">
    <name type="scientific">Oryza nivara</name>
    <name type="common">Indian wild rice</name>
    <name type="synonym">Oryza sativa f. spontanea</name>
    <dbReference type="NCBI Taxonomy" id="4536"/>
    <lineage>
        <taxon>Eukaryota</taxon>
        <taxon>Viridiplantae</taxon>
        <taxon>Streptophyta</taxon>
        <taxon>Embryophyta</taxon>
        <taxon>Tracheophyta</taxon>
        <taxon>Spermatophyta</taxon>
        <taxon>Magnoliopsida</taxon>
        <taxon>Liliopsida</taxon>
        <taxon>Poales</taxon>
        <taxon>Poaceae</taxon>
        <taxon>BOP clade</taxon>
        <taxon>Oryzoideae</taxon>
        <taxon>Oryzeae</taxon>
        <taxon>Oryzinae</taxon>
        <taxon>Oryza</taxon>
    </lineage>
</organism>
<dbReference type="AlphaFoldDB" id="A0A0E0J559"/>
<dbReference type="Proteomes" id="UP000006591">
    <property type="component" value="Chromosome 11"/>
</dbReference>
<dbReference type="EnsemblPlants" id="ONIVA11G22120.1">
    <property type="protein sequence ID" value="ONIVA11G22120.1"/>
    <property type="gene ID" value="ONIVA11G22120"/>
</dbReference>
<reference evidence="1" key="2">
    <citation type="submission" date="2018-04" db="EMBL/GenBank/DDBJ databases">
        <title>OnivRS2 (Oryza nivara Reference Sequence Version 2).</title>
        <authorList>
            <person name="Zhang J."/>
            <person name="Kudrna D."/>
            <person name="Lee S."/>
            <person name="Talag J."/>
            <person name="Rajasekar S."/>
            <person name="Welchert J."/>
            <person name="Hsing Y.-I."/>
            <person name="Wing R.A."/>
        </authorList>
    </citation>
    <scope>NUCLEOTIDE SEQUENCE [LARGE SCALE GENOMIC DNA]</scope>
    <source>
        <strain evidence="1">SL10</strain>
    </source>
</reference>
<evidence type="ECO:0000313" key="2">
    <source>
        <dbReference type="Proteomes" id="UP000006591"/>
    </source>
</evidence>
<dbReference type="OMA" id="SAREWRW"/>
<keyword evidence="2" id="KW-1185">Reference proteome</keyword>
<reference evidence="1" key="1">
    <citation type="submission" date="2015-04" db="UniProtKB">
        <authorList>
            <consortium name="EnsemblPlants"/>
        </authorList>
    </citation>
    <scope>IDENTIFICATION</scope>
    <source>
        <strain evidence="1">SL10</strain>
    </source>
</reference>
<protein>
    <submittedName>
        <fullName evidence="1">Uncharacterized protein</fullName>
    </submittedName>
</protein>
<sequence>MAIIVAATAASELEEFRSCAHERWQQLHPKGKGEKNLSCSYDLAIGGWIRPKGGSGCSDPKAGPALAAEAENGSMMLWSCAPPKLVTIHARGEVNSCTTTDASITGPHGGWPNLATMNSGKSLIPQWSAREWRWRWQPALRGKKMQPLVRG</sequence>
<name>A0A0E0J559_ORYNI</name>
<proteinExistence type="predicted"/>
<accession>A0A0E0J559</accession>
<dbReference type="Gramene" id="ONIVA11G22120.1">
    <property type="protein sequence ID" value="ONIVA11G22120.1"/>
    <property type="gene ID" value="ONIVA11G22120"/>
</dbReference>